<reference evidence="2" key="1">
    <citation type="submission" date="2019-12" db="EMBL/GenBank/DDBJ databases">
        <title>Actinomadura physcomitrii sp. nov., a novel actinomycete isolated from moss [Physcomitrium sphaericum (Ludw) Fuernr].</title>
        <authorList>
            <person name="Zhuang X."/>
        </authorList>
    </citation>
    <scope>NUCLEOTIDE SEQUENCE [LARGE SCALE GENOMIC DNA]</scope>
    <source>
        <strain evidence="2">LD22</strain>
    </source>
</reference>
<gene>
    <name evidence="2" type="ORF">F8568_045465</name>
</gene>
<keyword evidence="3" id="KW-1185">Reference proteome</keyword>
<proteinExistence type="predicted"/>
<dbReference type="PANTHER" id="PTHR35010:SF2">
    <property type="entry name" value="BLL4672 PROTEIN"/>
    <property type="match status" value="1"/>
</dbReference>
<evidence type="ECO:0000313" key="3">
    <source>
        <dbReference type="Proteomes" id="UP000462055"/>
    </source>
</evidence>
<dbReference type="Gene3D" id="3.30.450.180">
    <property type="match status" value="1"/>
</dbReference>
<name>A0A6I4MP01_9ACTN</name>
<dbReference type="CDD" id="cd00093">
    <property type="entry name" value="HTH_XRE"/>
    <property type="match status" value="1"/>
</dbReference>
<sequence>MGRFQRRASILVLMTARGLPELAHFLRTRRARLSPEGAGLSPTGVRRLPGLRRSEVATLAGISPEYYTRLEQGRQRRPSPEIVDALAAALRLDRDEHRHLRRLAERPSPSAPSSGMPAVPETTRLLLRSVQPWPAYVVSPLRDVLAWNDAAAWLLTDFSELPAGRRNLAWFTFCDPRAQDLFVDWEAVAAGNAHRLRDTLAADGHNGRGSELVNTLAAQSPAFADNWERHDVRGPNTGRKKLMHPEAGPLTLEYANYLQPGPDRLELVVMTAPEDSATHRALMRQLRRSM</sequence>
<dbReference type="Gene3D" id="1.10.260.40">
    <property type="entry name" value="lambda repressor-like DNA-binding domains"/>
    <property type="match status" value="1"/>
</dbReference>
<organism evidence="2 3">
    <name type="scientific">Actinomadura physcomitrii</name>
    <dbReference type="NCBI Taxonomy" id="2650748"/>
    <lineage>
        <taxon>Bacteria</taxon>
        <taxon>Bacillati</taxon>
        <taxon>Actinomycetota</taxon>
        <taxon>Actinomycetes</taxon>
        <taxon>Streptosporangiales</taxon>
        <taxon>Thermomonosporaceae</taxon>
        <taxon>Actinomadura</taxon>
    </lineage>
</organism>
<dbReference type="SUPFAM" id="SSF47413">
    <property type="entry name" value="lambda repressor-like DNA-binding domains"/>
    <property type="match status" value="1"/>
</dbReference>
<dbReference type="InterPro" id="IPR041413">
    <property type="entry name" value="MLTR_LBD"/>
</dbReference>
<protein>
    <submittedName>
        <fullName evidence="2">Helix-turn-helix domain-containing protein</fullName>
    </submittedName>
</protein>
<dbReference type="Pfam" id="PF13560">
    <property type="entry name" value="HTH_31"/>
    <property type="match status" value="1"/>
</dbReference>
<dbReference type="PANTHER" id="PTHR35010">
    <property type="entry name" value="BLL4672 PROTEIN-RELATED"/>
    <property type="match status" value="1"/>
</dbReference>
<dbReference type="InterPro" id="IPR010982">
    <property type="entry name" value="Lambda_DNA-bd_dom_sf"/>
</dbReference>
<comment type="caution">
    <text evidence="2">The sequence shown here is derived from an EMBL/GenBank/DDBJ whole genome shotgun (WGS) entry which is preliminary data.</text>
</comment>
<accession>A0A6I4MP01</accession>
<dbReference type="PROSITE" id="PS50943">
    <property type="entry name" value="HTH_CROC1"/>
    <property type="match status" value="1"/>
</dbReference>
<dbReference type="Pfam" id="PF17765">
    <property type="entry name" value="MLTR_LBD"/>
    <property type="match status" value="1"/>
</dbReference>
<dbReference type="GO" id="GO:0003677">
    <property type="term" value="F:DNA binding"/>
    <property type="evidence" value="ECO:0007669"/>
    <property type="project" value="InterPro"/>
</dbReference>
<dbReference type="SMART" id="SM00530">
    <property type="entry name" value="HTH_XRE"/>
    <property type="match status" value="1"/>
</dbReference>
<dbReference type="InterPro" id="IPR001387">
    <property type="entry name" value="Cro/C1-type_HTH"/>
</dbReference>
<dbReference type="Proteomes" id="UP000462055">
    <property type="component" value="Unassembled WGS sequence"/>
</dbReference>
<feature type="domain" description="HTH cro/C1-type" evidence="1">
    <location>
        <begin position="46"/>
        <end position="97"/>
    </location>
</feature>
<dbReference type="AlphaFoldDB" id="A0A6I4MP01"/>
<evidence type="ECO:0000313" key="2">
    <source>
        <dbReference type="EMBL" id="MWA07453.1"/>
    </source>
</evidence>
<evidence type="ECO:0000259" key="1">
    <source>
        <dbReference type="PROSITE" id="PS50943"/>
    </source>
</evidence>
<dbReference type="EMBL" id="WBMS02000076">
    <property type="protein sequence ID" value="MWA07453.1"/>
    <property type="molecule type" value="Genomic_DNA"/>
</dbReference>